<name>A0A1I7ZKW7_9BILA</name>
<protein>
    <submittedName>
        <fullName evidence="3">Uncharacterized protein</fullName>
    </submittedName>
</protein>
<feature type="region of interest" description="Disordered" evidence="1">
    <location>
        <begin position="95"/>
        <end position="123"/>
    </location>
</feature>
<evidence type="ECO:0000256" key="1">
    <source>
        <dbReference type="SAM" id="MobiDB-lite"/>
    </source>
</evidence>
<organism evidence="2 3">
    <name type="scientific">Steinernema glaseri</name>
    <dbReference type="NCBI Taxonomy" id="37863"/>
    <lineage>
        <taxon>Eukaryota</taxon>
        <taxon>Metazoa</taxon>
        <taxon>Ecdysozoa</taxon>
        <taxon>Nematoda</taxon>
        <taxon>Chromadorea</taxon>
        <taxon>Rhabditida</taxon>
        <taxon>Tylenchina</taxon>
        <taxon>Panagrolaimomorpha</taxon>
        <taxon>Strongyloidoidea</taxon>
        <taxon>Steinernematidae</taxon>
        <taxon>Steinernema</taxon>
    </lineage>
</organism>
<sequence length="123" mass="13555">MGRGEFVEDGSRRVHGQCEVAYWAEDGSGAVVVPVGEEDALRRSTRATAQRCDENVVKYQSGPYLERCRLLHELIEIGSPLAIILVKNDDSLGGELPSKTGVEDVGRSHEARRLHEAEIPYPP</sequence>
<keyword evidence="2" id="KW-1185">Reference proteome</keyword>
<dbReference type="Proteomes" id="UP000095287">
    <property type="component" value="Unplaced"/>
</dbReference>
<dbReference type="WBParaSite" id="L893_g27317.t1">
    <property type="protein sequence ID" value="L893_g27317.t1"/>
    <property type="gene ID" value="L893_g27317"/>
</dbReference>
<feature type="compositionally biased region" description="Basic and acidic residues" evidence="1">
    <location>
        <begin position="101"/>
        <end position="123"/>
    </location>
</feature>
<dbReference type="AlphaFoldDB" id="A0A1I7ZKW7"/>
<reference evidence="3" key="1">
    <citation type="submission" date="2016-11" db="UniProtKB">
        <authorList>
            <consortium name="WormBaseParasite"/>
        </authorList>
    </citation>
    <scope>IDENTIFICATION</scope>
</reference>
<evidence type="ECO:0000313" key="3">
    <source>
        <dbReference type="WBParaSite" id="L893_g27317.t1"/>
    </source>
</evidence>
<evidence type="ECO:0000313" key="2">
    <source>
        <dbReference type="Proteomes" id="UP000095287"/>
    </source>
</evidence>
<proteinExistence type="predicted"/>
<accession>A0A1I7ZKW7</accession>